<evidence type="ECO:0000256" key="5">
    <source>
        <dbReference type="ARBA" id="ARBA00022842"/>
    </source>
</evidence>
<evidence type="ECO:0000256" key="3">
    <source>
        <dbReference type="ARBA" id="ARBA00022723"/>
    </source>
</evidence>
<evidence type="ECO:0000313" key="10">
    <source>
        <dbReference type="EMBL" id="CEI80982.1"/>
    </source>
</evidence>
<dbReference type="GO" id="GO:0006777">
    <property type="term" value="P:Mo-molybdopterin cofactor biosynthetic process"/>
    <property type="evidence" value="ECO:0007669"/>
    <property type="project" value="UniProtKB-KW"/>
</dbReference>
<feature type="binding site" evidence="8">
    <location>
        <begin position="9"/>
        <end position="11"/>
    </location>
    <ligand>
        <name>GTP</name>
        <dbReference type="ChEBI" id="CHEBI:37565"/>
    </ligand>
</feature>
<gene>
    <name evidence="8 10" type="primary">mobA</name>
    <name evidence="10" type="ORF">BN997_00795</name>
</gene>
<comment type="similarity">
    <text evidence="8">Belongs to the MobA family.</text>
</comment>
<evidence type="ECO:0000256" key="1">
    <source>
        <dbReference type="ARBA" id="ARBA00022490"/>
    </source>
</evidence>
<dbReference type="GO" id="GO:0061603">
    <property type="term" value="F:molybdenum cofactor guanylyltransferase activity"/>
    <property type="evidence" value="ECO:0007669"/>
    <property type="project" value="UniProtKB-EC"/>
</dbReference>
<dbReference type="OrthoDB" id="9788394at2"/>
<dbReference type="EMBL" id="CDGG01000001">
    <property type="protein sequence ID" value="CEI80982.1"/>
    <property type="molecule type" value="Genomic_DNA"/>
</dbReference>
<dbReference type="SUPFAM" id="SSF53448">
    <property type="entry name" value="Nucleotide-diphospho-sugar transferases"/>
    <property type="match status" value="1"/>
</dbReference>
<feature type="domain" description="MobA-like NTP transferase" evidence="9">
    <location>
        <begin position="6"/>
        <end position="154"/>
    </location>
</feature>
<dbReference type="AlphaFoldDB" id="A0A0A1MMT0"/>
<reference evidence="10 11" key="1">
    <citation type="submission" date="2014-11" db="EMBL/GenBank/DDBJ databases">
        <authorList>
            <person name="Urmite Genomes Urmite Genomes"/>
        </authorList>
    </citation>
    <scope>NUCLEOTIDE SEQUENCE [LARGE SCALE GENOMIC DNA]</scope>
    <source>
        <strain evidence="10 11">Oc5</strain>
    </source>
</reference>
<accession>A0A0A1MMT0</accession>
<dbReference type="Gene3D" id="3.90.550.10">
    <property type="entry name" value="Spore Coat Polysaccharide Biosynthesis Protein SpsA, Chain A"/>
    <property type="match status" value="1"/>
</dbReference>
<keyword evidence="1 8" id="KW-0963">Cytoplasm</keyword>
<dbReference type="GO" id="GO:0046872">
    <property type="term" value="F:metal ion binding"/>
    <property type="evidence" value="ECO:0007669"/>
    <property type="project" value="UniProtKB-KW"/>
</dbReference>
<keyword evidence="2 8" id="KW-0808">Transferase</keyword>
<dbReference type="InterPro" id="IPR029044">
    <property type="entry name" value="Nucleotide-diphossugar_trans"/>
</dbReference>
<organism evidence="10 11">
    <name type="scientific">Oceanobacillus oncorhynchi</name>
    <dbReference type="NCBI Taxonomy" id="545501"/>
    <lineage>
        <taxon>Bacteria</taxon>
        <taxon>Bacillati</taxon>
        <taxon>Bacillota</taxon>
        <taxon>Bacilli</taxon>
        <taxon>Bacillales</taxon>
        <taxon>Bacillaceae</taxon>
        <taxon>Oceanobacillus</taxon>
    </lineage>
</organism>
<feature type="binding site" evidence="8">
    <location>
        <position position="21"/>
    </location>
    <ligand>
        <name>GTP</name>
        <dbReference type="ChEBI" id="CHEBI:37565"/>
    </ligand>
</feature>
<evidence type="ECO:0000256" key="8">
    <source>
        <dbReference type="HAMAP-Rule" id="MF_00316"/>
    </source>
</evidence>
<dbReference type="Proteomes" id="UP000040453">
    <property type="component" value="Unassembled WGS sequence"/>
</dbReference>
<comment type="cofactor">
    <cofactor evidence="8">
        <name>Mg(2+)</name>
        <dbReference type="ChEBI" id="CHEBI:18420"/>
    </cofactor>
</comment>
<evidence type="ECO:0000256" key="7">
    <source>
        <dbReference type="ARBA" id="ARBA00023150"/>
    </source>
</evidence>
<comment type="function">
    <text evidence="8">Transfers a GMP moiety from GTP to Mo-molybdopterin (Mo-MPT) cofactor (Moco or molybdenum cofactor) to form Mo-molybdopterin guanine dinucleotide (Mo-MGD) cofactor.</text>
</comment>
<feature type="binding site" evidence="8">
    <location>
        <position position="70"/>
    </location>
    <ligand>
        <name>GTP</name>
        <dbReference type="ChEBI" id="CHEBI:37565"/>
    </ligand>
</feature>
<evidence type="ECO:0000259" key="9">
    <source>
        <dbReference type="Pfam" id="PF12804"/>
    </source>
</evidence>
<feature type="binding site" evidence="8">
    <location>
        <position position="101"/>
    </location>
    <ligand>
        <name>Mg(2+)</name>
        <dbReference type="ChEBI" id="CHEBI:18420"/>
    </ligand>
</feature>
<feature type="binding site" evidence="8">
    <location>
        <position position="101"/>
    </location>
    <ligand>
        <name>GTP</name>
        <dbReference type="ChEBI" id="CHEBI:37565"/>
    </ligand>
</feature>
<comment type="domain">
    <text evidence="8">The N-terminal domain determines nucleotide recognition and specific binding, while the C-terminal domain determines the specific binding to the target protein.</text>
</comment>
<dbReference type="InterPro" id="IPR025877">
    <property type="entry name" value="MobA-like_NTP_Trfase"/>
</dbReference>
<keyword evidence="5 8" id="KW-0460">Magnesium</keyword>
<dbReference type="GO" id="GO:0005737">
    <property type="term" value="C:cytoplasm"/>
    <property type="evidence" value="ECO:0007669"/>
    <property type="project" value="UniProtKB-SubCell"/>
</dbReference>
<dbReference type="CDD" id="cd02503">
    <property type="entry name" value="MobA"/>
    <property type="match status" value="1"/>
</dbReference>
<keyword evidence="7 8" id="KW-0501">Molybdenum cofactor biosynthesis</keyword>
<dbReference type="PANTHER" id="PTHR19136:SF81">
    <property type="entry name" value="MOLYBDENUM COFACTOR GUANYLYLTRANSFERASE"/>
    <property type="match status" value="1"/>
</dbReference>
<keyword evidence="11" id="KW-1185">Reference proteome</keyword>
<evidence type="ECO:0000256" key="2">
    <source>
        <dbReference type="ARBA" id="ARBA00022679"/>
    </source>
</evidence>
<dbReference type="PANTHER" id="PTHR19136">
    <property type="entry name" value="MOLYBDENUM COFACTOR GUANYLYLTRANSFERASE"/>
    <property type="match status" value="1"/>
</dbReference>
<comment type="subcellular location">
    <subcellularLocation>
        <location evidence="8">Cytoplasm</location>
    </subcellularLocation>
</comment>
<dbReference type="STRING" id="545501.BN997_00795"/>
<keyword evidence="10" id="KW-0548">Nucleotidyltransferase</keyword>
<proteinExistence type="inferred from homology"/>
<protein>
    <recommendedName>
        <fullName evidence="8">Probable molybdenum cofactor guanylyltransferase</fullName>
        <shortName evidence="8">MoCo guanylyltransferase</shortName>
        <ecNumber evidence="8">2.7.7.77</ecNumber>
    </recommendedName>
    <alternativeName>
        <fullName evidence="8">GTP:molybdopterin guanylyltransferase</fullName>
    </alternativeName>
    <alternativeName>
        <fullName evidence="8">Mo-MPT guanylyltransferase</fullName>
    </alternativeName>
    <alternativeName>
        <fullName evidence="8">Molybdopterin guanylyltransferase</fullName>
    </alternativeName>
    <alternativeName>
        <fullName evidence="8">Molybdopterin-guanine dinucleotide synthase</fullName>
        <shortName evidence="8">MGD synthase</shortName>
    </alternativeName>
</protein>
<evidence type="ECO:0000313" key="11">
    <source>
        <dbReference type="Proteomes" id="UP000040453"/>
    </source>
</evidence>
<evidence type="ECO:0000256" key="6">
    <source>
        <dbReference type="ARBA" id="ARBA00023134"/>
    </source>
</evidence>
<name>A0A0A1MMT0_9BACI</name>
<dbReference type="EC" id="2.7.7.77" evidence="8"/>
<dbReference type="InterPro" id="IPR013482">
    <property type="entry name" value="Molybde_CF_guanTrfase"/>
</dbReference>
<dbReference type="RefSeq" id="WP_042529817.1">
    <property type="nucleotide sequence ID" value="NZ_CAXOIH010000003.1"/>
</dbReference>
<dbReference type="GO" id="GO:0005525">
    <property type="term" value="F:GTP binding"/>
    <property type="evidence" value="ECO:0007669"/>
    <property type="project" value="UniProtKB-UniRule"/>
</dbReference>
<comment type="caution">
    <text evidence="8">Lacks conserved residue(s) required for the propagation of feature annotation.</text>
</comment>
<sequence length="199" mass="22814">MGNIAGLLLAGGQSRRFGSPKAFLRMDEKYFYQYSVDSLREITVSIVMITNTELKALFDEEADDLAIITDNEYFKGAGPLAGMYTGMEYLSADWYITAPIDVPFINTAIFHTLLSYEKENIDAVVPVVSGEIQPLISIYHHSVKEVILEQLQKEILSVHRLLENLNVRYIPMKEEKCFYNINLREDYYKWIAGPKNENN</sequence>
<dbReference type="HAMAP" id="MF_00316">
    <property type="entry name" value="MobA"/>
    <property type="match status" value="1"/>
</dbReference>
<comment type="catalytic activity">
    <reaction evidence="8">
        <text>Mo-molybdopterin + GTP + H(+) = Mo-molybdopterin guanine dinucleotide + diphosphate</text>
        <dbReference type="Rhea" id="RHEA:34243"/>
        <dbReference type="ChEBI" id="CHEBI:15378"/>
        <dbReference type="ChEBI" id="CHEBI:33019"/>
        <dbReference type="ChEBI" id="CHEBI:37565"/>
        <dbReference type="ChEBI" id="CHEBI:71302"/>
        <dbReference type="ChEBI" id="CHEBI:71310"/>
        <dbReference type="EC" id="2.7.7.77"/>
    </reaction>
</comment>
<keyword evidence="3 8" id="KW-0479">Metal-binding</keyword>
<dbReference type="Pfam" id="PF12804">
    <property type="entry name" value="NTP_transf_3"/>
    <property type="match status" value="1"/>
</dbReference>
<keyword evidence="6 8" id="KW-0342">GTP-binding</keyword>
<evidence type="ECO:0000256" key="4">
    <source>
        <dbReference type="ARBA" id="ARBA00022741"/>
    </source>
</evidence>
<keyword evidence="4 8" id="KW-0547">Nucleotide-binding</keyword>